<protein>
    <submittedName>
        <fullName evidence="3">L-proline trans-4-hydroxylase-like</fullName>
    </submittedName>
</protein>
<dbReference type="SUPFAM" id="SSF51197">
    <property type="entry name" value="Clavaminate synthase-like"/>
    <property type="match status" value="1"/>
</dbReference>
<reference evidence="3" key="2">
    <citation type="submission" date="2025-08" db="UniProtKB">
        <authorList>
            <consortium name="RefSeq"/>
        </authorList>
    </citation>
    <scope>IDENTIFICATION</scope>
    <source>
        <strain evidence="3">S238N-H82</strain>
        <tissue evidence="3">Testes</tissue>
    </source>
</reference>
<evidence type="ECO:0000313" key="2">
    <source>
        <dbReference type="Proteomes" id="UP000001554"/>
    </source>
</evidence>
<dbReference type="RefSeq" id="XP_035685174.1">
    <property type="nucleotide sequence ID" value="XM_035829281.1"/>
</dbReference>
<dbReference type="AlphaFoldDB" id="A0A9J7N045"/>
<dbReference type="OrthoDB" id="445007at2759"/>
<dbReference type="Pfam" id="PF05721">
    <property type="entry name" value="PhyH"/>
    <property type="match status" value="1"/>
</dbReference>
<organism evidence="2 3">
    <name type="scientific">Branchiostoma floridae</name>
    <name type="common">Florida lancelet</name>
    <name type="synonym">Amphioxus</name>
    <dbReference type="NCBI Taxonomy" id="7739"/>
    <lineage>
        <taxon>Eukaryota</taxon>
        <taxon>Metazoa</taxon>
        <taxon>Chordata</taxon>
        <taxon>Cephalochordata</taxon>
        <taxon>Leptocardii</taxon>
        <taxon>Amphioxiformes</taxon>
        <taxon>Branchiostomatidae</taxon>
        <taxon>Branchiostoma</taxon>
    </lineage>
</organism>
<dbReference type="GeneID" id="118421780"/>
<reference evidence="2" key="1">
    <citation type="journal article" date="2020" name="Nat. Ecol. Evol.">
        <title>Deeply conserved synteny resolves early events in vertebrate evolution.</title>
        <authorList>
            <person name="Simakov O."/>
            <person name="Marletaz F."/>
            <person name="Yue J.X."/>
            <person name="O'Connell B."/>
            <person name="Jenkins J."/>
            <person name="Brandt A."/>
            <person name="Calef R."/>
            <person name="Tung C.H."/>
            <person name="Huang T.K."/>
            <person name="Schmutz J."/>
            <person name="Satoh N."/>
            <person name="Yu J.K."/>
            <person name="Putnam N.H."/>
            <person name="Green R.E."/>
            <person name="Rokhsar D.S."/>
        </authorList>
    </citation>
    <scope>NUCLEOTIDE SEQUENCE [LARGE SCALE GENOMIC DNA]</scope>
    <source>
        <strain evidence="2">S238N-H82</strain>
    </source>
</reference>
<comment type="cofactor">
    <cofactor evidence="1">
        <name>Fe cation</name>
        <dbReference type="ChEBI" id="CHEBI:24875"/>
    </cofactor>
</comment>
<proteinExistence type="predicted"/>
<dbReference type="KEGG" id="bfo:118421780"/>
<evidence type="ECO:0000313" key="3">
    <source>
        <dbReference type="RefSeq" id="XP_035685174.1"/>
    </source>
</evidence>
<accession>A0A9J7N045</accession>
<dbReference type="Gene3D" id="2.60.120.620">
    <property type="entry name" value="q2cbj1_9rhob like domain"/>
    <property type="match status" value="1"/>
</dbReference>
<gene>
    <name evidence="3" type="primary">LOC118421780</name>
</gene>
<dbReference type="InterPro" id="IPR008775">
    <property type="entry name" value="Phytyl_CoA_dOase-like"/>
</dbReference>
<dbReference type="OMA" id="GGPFYWH"/>
<dbReference type="PANTHER" id="PTHR20883:SF51">
    <property type="entry name" value="PHYTANOYL-COA HYDROXYLASE"/>
    <property type="match status" value="1"/>
</dbReference>
<dbReference type="Proteomes" id="UP000001554">
    <property type="component" value="Chromosome 8"/>
</dbReference>
<name>A0A9J7N045_BRAFL</name>
<sequence length="300" mass="33950">MPTSEFPRNLSLPDYAFVKGNFDVTPDIKRDFDENGYVIIRGILDKQEIAKLRQALELEDGVKKNSYEIPDGSGRNVRLCIWRHPGNDVTAMIARMEKTAGFMGKFLGGEVYHYSSKLIQKEPHTGGQFNWHQDYGYWYKSGCLFPDMGSLYIAIDKTDRENGCMQVLSGSHKLGRIDHTFVGGQQGADLERVNHVRKLFDLVHLELDAGDACYFHCNLLHCSGQNNSARRRWAIITSYNRATNNPVPEESHPWPLYTPIQMVPDDALVKCENFTDLSGKAFVDPASDKTVKVDSNSLQK</sequence>
<dbReference type="PANTHER" id="PTHR20883">
    <property type="entry name" value="PHYTANOYL-COA DIOXYGENASE DOMAIN CONTAINING 1"/>
    <property type="match status" value="1"/>
</dbReference>
<evidence type="ECO:0000256" key="1">
    <source>
        <dbReference type="ARBA" id="ARBA00001962"/>
    </source>
</evidence>
<keyword evidence="2" id="KW-1185">Reference proteome</keyword>